<protein>
    <recommendedName>
        <fullName evidence="1">N-acetyltransferase domain-containing protein</fullName>
    </recommendedName>
</protein>
<dbReference type="OrthoDB" id="410198at2759"/>
<dbReference type="Gene3D" id="3.40.630.30">
    <property type="match status" value="1"/>
</dbReference>
<dbReference type="InterPro" id="IPR000182">
    <property type="entry name" value="GNAT_dom"/>
</dbReference>
<dbReference type="GO" id="GO:0016747">
    <property type="term" value="F:acyltransferase activity, transferring groups other than amino-acyl groups"/>
    <property type="evidence" value="ECO:0007669"/>
    <property type="project" value="InterPro"/>
</dbReference>
<comment type="caution">
    <text evidence="2">The sequence shown here is derived from an EMBL/GenBank/DDBJ whole genome shotgun (WGS) entry which is preliminary data.</text>
</comment>
<dbReference type="PANTHER" id="PTHR42791:SF5">
    <property type="entry name" value="HYPOTHETICAL ACETYLTRANSFERASE (EUROFUNG)"/>
    <property type="match status" value="1"/>
</dbReference>
<sequence length="224" mass="25563">MPLELHELSGDAEFPALVDGLWRGYDQPFNGFWEILKGPSKEECIARYQSWHKADPTSHWLYVTDSETNQVAGAMQWNIFETNPYINGPPSLPAYWWPEGTLKEIADQLFAGFFSGRPSRFGRPHLLISYCFTDPNYRHRGVASLAMKWGLKKCDELGLDAFVESTEDGRGFYEAHGFEVFDDFTLDASTNSPSEEFTQQKVALQLPLHGYYMKRPFVAKLSST</sequence>
<proteinExistence type="predicted"/>
<dbReference type="AlphaFoldDB" id="A0A225AKG0"/>
<dbReference type="PANTHER" id="PTHR42791">
    <property type="entry name" value="GNAT FAMILY ACETYLTRANSFERASE"/>
    <property type="match status" value="1"/>
</dbReference>
<gene>
    <name evidence="2" type="ORF">UA08_06902</name>
</gene>
<organism evidence="2 3">
    <name type="scientific">Talaromyces atroroseus</name>
    <dbReference type="NCBI Taxonomy" id="1441469"/>
    <lineage>
        <taxon>Eukaryota</taxon>
        <taxon>Fungi</taxon>
        <taxon>Dikarya</taxon>
        <taxon>Ascomycota</taxon>
        <taxon>Pezizomycotina</taxon>
        <taxon>Eurotiomycetes</taxon>
        <taxon>Eurotiomycetidae</taxon>
        <taxon>Eurotiales</taxon>
        <taxon>Trichocomaceae</taxon>
        <taxon>Talaromyces</taxon>
        <taxon>Talaromyces sect. Trachyspermi</taxon>
    </lineage>
</organism>
<dbReference type="Proteomes" id="UP000214365">
    <property type="component" value="Unassembled WGS sequence"/>
</dbReference>
<dbReference type="CDD" id="cd04301">
    <property type="entry name" value="NAT_SF"/>
    <property type="match status" value="1"/>
</dbReference>
<accession>A0A225AKG0</accession>
<name>A0A225AKG0_TALAT</name>
<dbReference type="InterPro" id="IPR052523">
    <property type="entry name" value="Trichothecene_AcTrans"/>
</dbReference>
<evidence type="ECO:0000313" key="3">
    <source>
        <dbReference type="Proteomes" id="UP000214365"/>
    </source>
</evidence>
<dbReference type="InterPro" id="IPR016181">
    <property type="entry name" value="Acyl_CoA_acyltransferase"/>
</dbReference>
<reference evidence="2 3" key="1">
    <citation type="submission" date="2015-06" db="EMBL/GenBank/DDBJ databases">
        <title>Talaromyces atroroseus IBT 11181 draft genome.</title>
        <authorList>
            <person name="Rasmussen K.B."/>
            <person name="Rasmussen S."/>
            <person name="Petersen B."/>
            <person name="Sicheritz-Ponten T."/>
            <person name="Mortensen U.H."/>
            <person name="Thrane U."/>
        </authorList>
    </citation>
    <scope>NUCLEOTIDE SEQUENCE [LARGE SCALE GENOMIC DNA]</scope>
    <source>
        <strain evidence="2 3">IBT 11181</strain>
    </source>
</reference>
<dbReference type="STRING" id="1441469.A0A225AKG0"/>
<feature type="domain" description="N-acetyltransferase" evidence="1">
    <location>
        <begin position="61"/>
        <end position="218"/>
    </location>
</feature>
<dbReference type="PROSITE" id="PS51186">
    <property type="entry name" value="GNAT"/>
    <property type="match status" value="1"/>
</dbReference>
<evidence type="ECO:0000313" key="2">
    <source>
        <dbReference type="EMBL" id="OKL57708.1"/>
    </source>
</evidence>
<dbReference type="Pfam" id="PF00583">
    <property type="entry name" value="Acetyltransf_1"/>
    <property type="match status" value="1"/>
</dbReference>
<dbReference type="RefSeq" id="XP_020117829.1">
    <property type="nucleotide sequence ID" value="XM_020262025.1"/>
</dbReference>
<dbReference type="EMBL" id="LFMY01000011">
    <property type="protein sequence ID" value="OKL57708.1"/>
    <property type="molecule type" value="Genomic_DNA"/>
</dbReference>
<dbReference type="GeneID" id="31006658"/>
<dbReference type="SUPFAM" id="SSF55729">
    <property type="entry name" value="Acyl-CoA N-acyltransferases (Nat)"/>
    <property type="match status" value="1"/>
</dbReference>
<keyword evidence="3" id="KW-1185">Reference proteome</keyword>
<evidence type="ECO:0000259" key="1">
    <source>
        <dbReference type="PROSITE" id="PS51186"/>
    </source>
</evidence>